<keyword evidence="1" id="KW-0732">Signal</keyword>
<reference evidence="2" key="1">
    <citation type="submission" date="2021-05" db="EMBL/GenBank/DDBJ databases">
        <authorList>
            <person name="Alioto T."/>
            <person name="Alioto T."/>
            <person name="Gomez Garrido J."/>
        </authorList>
    </citation>
    <scope>NUCLEOTIDE SEQUENCE</scope>
</reference>
<dbReference type="AlphaFoldDB" id="A0A8D8BE07"/>
<accession>A0A8D8BE07</accession>
<dbReference type="EMBL" id="HBUE01070007">
    <property type="protein sequence ID" value="CAG6472309.1"/>
    <property type="molecule type" value="Transcribed_RNA"/>
</dbReference>
<evidence type="ECO:0000313" key="2">
    <source>
        <dbReference type="EMBL" id="CAG6472309.1"/>
    </source>
</evidence>
<feature type="signal peptide" evidence="1">
    <location>
        <begin position="1"/>
        <end position="19"/>
    </location>
</feature>
<sequence>MSSGFFFVASSAWLGPGSATYPFPIIRRMAPGQITTCRRLPDPPRVSLKSIQMILKRMIPQEKQCGASSTMVGDDDDGTVKTMDYNLETFCMLFTSQSIIILS</sequence>
<protein>
    <submittedName>
        <fullName evidence="2">(northern house mosquito) hypothetical protein</fullName>
    </submittedName>
</protein>
<feature type="chain" id="PRO_5034879491" evidence="1">
    <location>
        <begin position="20"/>
        <end position="103"/>
    </location>
</feature>
<organism evidence="2">
    <name type="scientific">Culex pipiens</name>
    <name type="common">House mosquito</name>
    <dbReference type="NCBI Taxonomy" id="7175"/>
    <lineage>
        <taxon>Eukaryota</taxon>
        <taxon>Metazoa</taxon>
        <taxon>Ecdysozoa</taxon>
        <taxon>Arthropoda</taxon>
        <taxon>Hexapoda</taxon>
        <taxon>Insecta</taxon>
        <taxon>Pterygota</taxon>
        <taxon>Neoptera</taxon>
        <taxon>Endopterygota</taxon>
        <taxon>Diptera</taxon>
        <taxon>Nematocera</taxon>
        <taxon>Culicoidea</taxon>
        <taxon>Culicidae</taxon>
        <taxon>Culicinae</taxon>
        <taxon>Culicini</taxon>
        <taxon>Culex</taxon>
        <taxon>Culex</taxon>
    </lineage>
</organism>
<evidence type="ECO:0000256" key="1">
    <source>
        <dbReference type="SAM" id="SignalP"/>
    </source>
</evidence>
<name>A0A8D8BE07_CULPI</name>
<proteinExistence type="predicted"/>